<sequence length="104" mass="10913">MTAISRSLILDSELGAVRDSIFHAFDAGAGSTLDFDPDPVFGSAPGPAFTLDSVTGHASGRSQGTHRPITSTITILILSCLRRAFDSYRGPDFDPDSGLLANMA</sequence>
<dbReference type="AlphaFoldDB" id="A0A4C1Y0B8"/>
<organism evidence="1 2">
    <name type="scientific">Eumeta variegata</name>
    <name type="common">Bagworm moth</name>
    <name type="synonym">Eumeta japonica</name>
    <dbReference type="NCBI Taxonomy" id="151549"/>
    <lineage>
        <taxon>Eukaryota</taxon>
        <taxon>Metazoa</taxon>
        <taxon>Ecdysozoa</taxon>
        <taxon>Arthropoda</taxon>
        <taxon>Hexapoda</taxon>
        <taxon>Insecta</taxon>
        <taxon>Pterygota</taxon>
        <taxon>Neoptera</taxon>
        <taxon>Endopterygota</taxon>
        <taxon>Lepidoptera</taxon>
        <taxon>Glossata</taxon>
        <taxon>Ditrysia</taxon>
        <taxon>Tineoidea</taxon>
        <taxon>Psychidae</taxon>
        <taxon>Oiketicinae</taxon>
        <taxon>Eumeta</taxon>
    </lineage>
</organism>
<gene>
    <name evidence="1" type="ORF">EVAR_86691_1</name>
</gene>
<reference evidence="1 2" key="1">
    <citation type="journal article" date="2019" name="Commun. Biol.">
        <title>The bagworm genome reveals a unique fibroin gene that provides high tensile strength.</title>
        <authorList>
            <person name="Kono N."/>
            <person name="Nakamura H."/>
            <person name="Ohtoshi R."/>
            <person name="Tomita M."/>
            <person name="Numata K."/>
            <person name="Arakawa K."/>
        </authorList>
    </citation>
    <scope>NUCLEOTIDE SEQUENCE [LARGE SCALE GENOMIC DNA]</scope>
</reference>
<name>A0A4C1Y0B8_EUMVA</name>
<evidence type="ECO:0000313" key="2">
    <source>
        <dbReference type="Proteomes" id="UP000299102"/>
    </source>
</evidence>
<dbReference type="EMBL" id="BGZK01000994">
    <property type="protein sequence ID" value="GBP67865.1"/>
    <property type="molecule type" value="Genomic_DNA"/>
</dbReference>
<comment type="caution">
    <text evidence="1">The sequence shown here is derived from an EMBL/GenBank/DDBJ whole genome shotgun (WGS) entry which is preliminary data.</text>
</comment>
<keyword evidence="2" id="KW-1185">Reference proteome</keyword>
<accession>A0A4C1Y0B8</accession>
<proteinExistence type="predicted"/>
<evidence type="ECO:0000313" key="1">
    <source>
        <dbReference type="EMBL" id="GBP67865.1"/>
    </source>
</evidence>
<protein>
    <submittedName>
        <fullName evidence="1">Uncharacterized protein</fullName>
    </submittedName>
</protein>
<dbReference type="Proteomes" id="UP000299102">
    <property type="component" value="Unassembled WGS sequence"/>
</dbReference>